<accession>A0A815YH54</accession>
<dbReference type="AlphaFoldDB" id="A0A815YH54"/>
<feature type="region of interest" description="Disordered" evidence="1">
    <location>
        <begin position="1"/>
        <end position="60"/>
    </location>
</feature>
<keyword evidence="2" id="KW-0472">Membrane</keyword>
<sequence>MAAVSQTLAQNTNGVDNLNKRKSQYLRPAVEEPINMNTHDKSSPNKKLDNDTDAKLGSNSTFSNGDVYRETATINNKSHPHLASSKQNMLSSIRLLVLPVVLGLLFGFLLNKSTVFVAPTIRLQMLFQRYAMLKMFLAAVGTSMLSVSALLICCEQSYKRVLRSYIEQNASRLFLHYVVGGTLIGLGMVVCGSCPGTVFVQLGAGIKNSLYTCLGACLGSFVYYAVIHTRTQKHKPNREDVMLKQLPDLIYVNRFIMTSILGIVFLGMAIGLEFIIPWKQDLNRSLLSHLGRHH</sequence>
<dbReference type="Proteomes" id="UP000663829">
    <property type="component" value="Unassembled WGS sequence"/>
</dbReference>
<comment type="caution">
    <text evidence="3">The sequence shown here is derived from an EMBL/GenBank/DDBJ whole genome shotgun (WGS) entry which is preliminary data.</text>
</comment>
<dbReference type="Pfam" id="PF04143">
    <property type="entry name" value="Sulf_transp"/>
    <property type="match status" value="1"/>
</dbReference>
<evidence type="ECO:0008006" key="6">
    <source>
        <dbReference type="Google" id="ProtNLM"/>
    </source>
</evidence>
<keyword evidence="5" id="KW-1185">Reference proteome</keyword>
<evidence type="ECO:0000256" key="1">
    <source>
        <dbReference type="SAM" id="MobiDB-lite"/>
    </source>
</evidence>
<keyword evidence="2" id="KW-0812">Transmembrane</keyword>
<protein>
    <recommendedName>
        <fullName evidence="6">Sulphur transport domain-containing protein</fullName>
    </recommendedName>
</protein>
<evidence type="ECO:0000313" key="3">
    <source>
        <dbReference type="EMBL" id="CAF1570678.1"/>
    </source>
</evidence>
<proteinExistence type="predicted"/>
<dbReference type="EMBL" id="CAJNOQ010029807">
    <property type="protein sequence ID" value="CAF1570678.1"/>
    <property type="molecule type" value="Genomic_DNA"/>
</dbReference>
<evidence type="ECO:0000256" key="2">
    <source>
        <dbReference type="SAM" id="Phobius"/>
    </source>
</evidence>
<dbReference type="InterPro" id="IPR007272">
    <property type="entry name" value="Sulf_transp_TsuA/YedE"/>
</dbReference>
<feature type="transmembrane region" description="Helical" evidence="2">
    <location>
        <begin position="174"/>
        <end position="202"/>
    </location>
</feature>
<evidence type="ECO:0000313" key="5">
    <source>
        <dbReference type="Proteomes" id="UP000663829"/>
    </source>
</evidence>
<reference evidence="3" key="1">
    <citation type="submission" date="2021-02" db="EMBL/GenBank/DDBJ databases">
        <authorList>
            <person name="Nowell W R."/>
        </authorList>
    </citation>
    <scope>NUCLEOTIDE SEQUENCE</scope>
</reference>
<dbReference type="EMBL" id="CAJOBC010095642">
    <property type="protein sequence ID" value="CAF4434015.1"/>
    <property type="molecule type" value="Genomic_DNA"/>
</dbReference>
<feature type="transmembrane region" description="Helical" evidence="2">
    <location>
        <begin position="130"/>
        <end position="153"/>
    </location>
</feature>
<dbReference type="OrthoDB" id="10254418at2759"/>
<organism evidence="3 5">
    <name type="scientific">Didymodactylos carnosus</name>
    <dbReference type="NCBI Taxonomy" id="1234261"/>
    <lineage>
        <taxon>Eukaryota</taxon>
        <taxon>Metazoa</taxon>
        <taxon>Spiralia</taxon>
        <taxon>Gnathifera</taxon>
        <taxon>Rotifera</taxon>
        <taxon>Eurotatoria</taxon>
        <taxon>Bdelloidea</taxon>
        <taxon>Philodinida</taxon>
        <taxon>Philodinidae</taxon>
        <taxon>Didymodactylos</taxon>
    </lineage>
</organism>
<dbReference type="Proteomes" id="UP000681722">
    <property type="component" value="Unassembled WGS sequence"/>
</dbReference>
<feature type="compositionally biased region" description="Basic and acidic residues" evidence="1">
    <location>
        <begin position="38"/>
        <end position="54"/>
    </location>
</feature>
<feature type="transmembrane region" description="Helical" evidence="2">
    <location>
        <begin position="248"/>
        <end position="276"/>
    </location>
</feature>
<feature type="compositionally biased region" description="Polar residues" evidence="1">
    <location>
        <begin position="1"/>
        <end position="16"/>
    </location>
</feature>
<gene>
    <name evidence="3" type="ORF">GPM918_LOCUS40378</name>
    <name evidence="4" type="ORF">SRO942_LOCUS41318</name>
</gene>
<keyword evidence="2" id="KW-1133">Transmembrane helix</keyword>
<evidence type="ECO:0000313" key="4">
    <source>
        <dbReference type="EMBL" id="CAF4434015.1"/>
    </source>
</evidence>
<feature type="transmembrane region" description="Helical" evidence="2">
    <location>
        <begin position="208"/>
        <end position="227"/>
    </location>
</feature>
<feature type="transmembrane region" description="Helical" evidence="2">
    <location>
        <begin position="93"/>
        <end position="110"/>
    </location>
</feature>
<name>A0A815YH54_9BILA</name>